<evidence type="ECO:0000313" key="2">
    <source>
        <dbReference type="EMBL" id="OWJ74115.1"/>
    </source>
</evidence>
<dbReference type="STRING" id="366616.CG51_19230"/>
<evidence type="ECO:0000313" key="4">
    <source>
        <dbReference type="Proteomes" id="UP000196640"/>
    </source>
</evidence>
<dbReference type="EMBL" id="NIPV01000085">
    <property type="protein sequence ID" value="OWJ74115.1"/>
    <property type="molecule type" value="Genomic_DNA"/>
</dbReference>
<protein>
    <submittedName>
        <fullName evidence="3">Uncharacterized protein</fullName>
    </submittedName>
</protein>
<name>A0A212AJ03_9RHOB</name>
<evidence type="ECO:0000313" key="5">
    <source>
        <dbReference type="Proteomes" id="UP000214673"/>
    </source>
</evidence>
<dbReference type="AlphaFoldDB" id="A0A212AJ03"/>
<organism evidence="3 4">
    <name type="scientific">Haematobacter missouriensis</name>
    <dbReference type="NCBI Taxonomy" id="366616"/>
    <lineage>
        <taxon>Bacteria</taxon>
        <taxon>Pseudomonadati</taxon>
        <taxon>Pseudomonadota</taxon>
        <taxon>Alphaproteobacteria</taxon>
        <taxon>Rhodobacterales</taxon>
        <taxon>Paracoccaceae</taxon>
        <taxon>Haematobacter</taxon>
    </lineage>
</organism>
<dbReference type="RefSeq" id="WP_035743497.1">
    <property type="nucleotide sequence ID" value="NZ_CALUEG010000033.1"/>
</dbReference>
<proteinExistence type="predicted"/>
<gene>
    <name evidence="3" type="ORF">CDV52_17915</name>
    <name evidence="2" type="ORF">CDV53_14060</name>
</gene>
<dbReference type="Proteomes" id="UP000196640">
    <property type="component" value="Unassembled WGS sequence"/>
</dbReference>
<evidence type="ECO:0000313" key="3">
    <source>
        <dbReference type="EMBL" id="OWJ81482.1"/>
    </source>
</evidence>
<feature type="region of interest" description="Disordered" evidence="1">
    <location>
        <begin position="1"/>
        <end position="39"/>
    </location>
</feature>
<accession>A0A212AJ03</accession>
<dbReference type="Proteomes" id="UP000214673">
    <property type="component" value="Unassembled WGS sequence"/>
</dbReference>
<evidence type="ECO:0000256" key="1">
    <source>
        <dbReference type="SAM" id="MobiDB-lite"/>
    </source>
</evidence>
<comment type="caution">
    <text evidence="3">The sequence shown here is derived from an EMBL/GenBank/DDBJ whole genome shotgun (WGS) entry which is preliminary data.</text>
</comment>
<dbReference type="EMBL" id="NIPX01000035">
    <property type="protein sequence ID" value="OWJ81482.1"/>
    <property type="molecule type" value="Genomic_DNA"/>
</dbReference>
<keyword evidence="5" id="KW-1185">Reference proteome</keyword>
<sequence>MQAANCVPSGHREGLHLLHPPAQRRRGRHLPPPANIAGHPWGTRLEGLRLRNGAAAACLLASRVIAEQSARVGKADACDTAAGAPAA</sequence>
<reference evidence="4 5" key="1">
    <citation type="submission" date="2016-11" db="EMBL/GenBank/DDBJ databases">
        <title>Comparison of Traditional DNA-DNA Hybridization with In Silico Genomic Analysis.</title>
        <authorList>
            <person name="Nicholson A.C."/>
            <person name="Sammons S."/>
            <person name="Humrighouse B.W."/>
            <person name="Graziano J."/>
            <person name="Lasker B."/>
            <person name="Whitney A.M."/>
            <person name="Mcquiston J.R."/>
        </authorList>
    </citation>
    <scope>NUCLEOTIDE SEQUENCE [LARGE SCALE GENOMIC DNA]</scope>
    <source>
        <strain evidence="2 5">H1892</strain>
        <strain evidence="3 4">H2381</strain>
    </source>
</reference>